<keyword evidence="2" id="KW-1185">Reference proteome</keyword>
<dbReference type="AlphaFoldDB" id="A0A182XTQ6"/>
<reference evidence="1" key="1">
    <citation type="submission" date="2020-05" db="UniProtKB">
        <authorList>
            <consortium name="EnsemblMetazoa"/>
        </authorList>
    </citation>
    <scope>IDENTIFICATION</scope>
    <source>
        <strain evidence="1">SANGQUA</strain>
    </source>
</reference>
<dbReference type="VEuPathDB" id="VectorBase:AQUA015190"/>
<name>A0A182XTQ6_ANOQN</name>
<proteinExistence type="predicted"/>
<accession>A0A182XTQ6</accession>
<protein>
    <submittedName>
        <fullName evidence="1">Uncharacterized protein</fullName>
    </submittedName>
</protein>
<evidence type="ECO:0000313" key="1">
    <source>
        <dbReference type="EnsemblMetazoa" id="AQUA015190-PA"/>
    </source>
</evidence>
<dbReference type="EnsemblMetazoa" id="AQUA015190-RA">
    <property type="protein sequence ID" value="AQUA015190-PA"/>
    <property type="gene ID" value="AQUA015190"/>
</dbReference>
<evidence type="ECO:0000313" key="2">
    <source>
        <dbReference type="Proteomes" id="UP000076407"/>
    </source>
</evidence>
<dbReference type="Proteomes" id="UP000076407">
    <property type="component" value="Unassembled WGS sequence"/>
</dbReference>
<organism evidence="1 2">
    <name type="scientific">Anopheles quadriannulatus</name>
    <name type="common">Mosquito</name>
    <dbReference type="NCBI Taxonomy" id="34691"/>
    <lineage>
        <taxon>Eukaryota</taxon>
        <taxon>Metazoa</taxon>
        <taxon>Ecdysozoa</taxon>
        <taxon>Arthropoda</taxon>
        <taxon>Hexapoda</taxon>
        <taxon>Insecta</taxon>
        <taxon>Pterygota</taxon>
        <taxon>Neoptera</taxon>
        <taxon>Endopterygota</taxon>
        <taxon>Diptera</taxon>
        <taxon>Nematocera</taxon>
        <taxon>Culicoidea</taxon>
        <taxon>Culicidae</taxon>
        <taxon>Anophelinae</taxon>
        <taxon>Anopheles</taxon>
    </lineage>
</organism>
<sequence>MLVPICVPLVRRAQFVESRFPFPRHSISIHSHSTPIFYGLCK</sequence>